<sequence length="146" mass="14949">MLSGETAVVVAGREEKASGQSIGAGGRQGSSKRGGLLRRPDPGRRPAGPGSRPGSGWCWSPAADQHDAAAGVEPAPAEAEAMLDGVTPLDRPTDPGTGETAPITPVTDNGGPFRPFRSGHVITAHPEPGHVRTRVRARARLPVAEA</sequence>
<comment type="caution">
    <text evidence="2">The sequence shown here is derived from an EMBL/GenBank/DDBJ whole genome shotgun (WGS) entry which is preliminary data.</text>
</comment>
<dbReference type="AlphaFoldDB" id="U2Q514"/>
<dbReference type="Proteomes" id="UP000017052">
    <property type="component" value="Unassembled WGS sequence"/>
</dbReference>
<feature type="compositionally biased region" description="Low complexity" evidence="1">
    <location>
        <begin position="45"/>
        <end position="56"/>
    </location>
</feature>
<keyword evidence="3" id="KW-1185">Reference proteome</keyword>
<organism evidence="2 3">
    <name type="scientific">Propionibacterium acidifaciens F0233</name>
    <dbReference type="NCBI Taxonomy" id="553198"/>
    <lineage>
        <taxon>Bacteria</taxon>
        <taxon>Bacillati</taxon>
        <taxon>Actinomycetota</taxon>
        <taxon>Actinomycetes</taxon>
        <taxon>Propionibacteriales</taxon>
        <taxon>Propionibacteriaceae</taxon>
        <taxon>Propionibacterium</taxon>
    </lineage>
</organism>
<evidence type="ECO:0000313" key="2">
    <source>
        <dbReference type="EMBL" id="ERK51129.1"/>
    </source>
</evidence>
<name>U2Q514_9ACTN</name>
<proteinExistence type="predicted"/>
<evidence type="ECO:0000256" key="1">
    <source>
        <dbReference type="SAM" id="MobiDB-lite"/>
    </source>
</evidence>
<evidence type="ECO:0000313" key="3">
    <source>
        <dbReference type="Proteomes" id="UP000017052"/>
    </source>
</evidence>
<feature type="compositionally biased region" description="Low complexity" evidence="1">
    <location>
        <begin position="68"/>
        <end position="80"/>
    </location>
</feature>
<reference evidence="2" key="1">
    <citation type="submission" date="2013-08" db="EMBL/GenBank/DDBJ databases">
        <authorList>
            <person name="Durkin A.S."/>
            <person name="Haft D.R."/>
            <person name="McCorrison J."/>
            <person name="Torralba M."/>
            <person name="Gillis M."/>
            <person name="Haft D.H."/>
            <person name="Methe B."/>
            <person name="Sutton G."/>
            <person name="Nelson K.E."/>
        </authorList>
    </citation>
    <scope>NUCLEOTIDE SEQUENCE [LARGE SCALE GENOMIC DNA]</scope>
    <source>
        <strain evidence="2">F0233</strain>
    </source>
</reference>
<gene>
    <name evidence="2" type="ORF">HMPREF0682_0927</name>
</gene>
<feature type="region of interest" description="Disordered" evidence="1">
    <location>
        <begin position="1"/>
        <end position="116"/>
    </location>
</feature>
<dbReference type="EMBL" id="ACVN02000286">
    <property type="protein sequence ID" value="ERK51129.1"/>
    <property type="molecule type" value="Genomic_DNA"/>
</dbReference>
<protein>
    <submittedName>
        <fullName evidence="2">Uncharacterized protein</fullName>
    </submittedName>
</protein>
<accession>U2Q514</accession>